<accession>A0A914EHB5</accession>
<evidence type="ECO:0000313" key="2">
    <source>
        <dbReference type="WBParaSite" id="ACRNAN_scaffold788.g17756.t1"/>
    </source>
</evidence>
<evidence type="ECO:0000313" key="1">
    <source>
        <dbReference type="Proteomes" id="UP000887540"/>
    </source>
</evidence>
<dbReference type="Pfam" id="PF13365">
    <property type="entry name" value="Trypsin_2"/>
    <property type="match status" value="1"/>
</dbReference>
<dbReference type="InterPro" id="IPR043504">
    <property type="entry name" value="Peptidase_S1_PA_chymotrypsin"/>
</dbReference>
<dbReference type="GO" id="GO:0004252">
    <property type="term" value="F:serine-type endopeptidase activity"/>
    <property type="evidence" value="ECO:0007669"/>
    <property type="project" value="InterPro"/>
</dbReference>
<proteinExistence type="predicted"/>
<protein>
    <submittedName>
        <fullName evidence="2">Uncharacterized protein</fullName>
    </submittedName>
</protein>
<sequence length="312" mass="34453">MASKIKISDGIGKVVSIWTEDDSSLTLESLNSVFFGATNLICPVDEREKVYLRIKNGRIYNPDGWDSNVVYLAHFGSRPTSPIQAVSKASISKFFNYLYYLMEGNTRHCITIAEEDLAITASHCIPKNKQNGDSLTIFDQAGQSYQVSIIFRNKELDLALLKPTEKEFDIEPLEVGTFDIGTSYFALGYPLDEDNNRQFTESPNAVKGCVMTGIVRKNCVYGDSGGSKGFSGGPVISLDHPRHLLGIVMGGRGLAKTWPLNDFLVRALNFCGETPRLKILPASSAMVFKTANVERRGVKRSGADEDMENDNE</sequence>
<reference evidence="2" key="1">
    <citation type="submission" date="2022-11" db="UniProtKB">
        <authorList>
            <consortium name="WormBaseParasite"/>
        </authorList>
    </citation>
    <scope>IDENTIFICATION</scope>
</reference>
<dbReference type="InterPro" id="IPR009003">
    <property type="entry name" value="Peptidase_S1_PA"/>
</dbReference>
<dbReference type="WBParaSite" id="ACRNAN_scaffold788.g17756.t1">
    <property type="protein sequence ID" value="ACRNAN_scaffold788.g17756.t1"/>
    <property type="gene ID" value="ACRNAN_scaffold788.g17756"/>
</dbReference>
<keyword evidence="1" id="KW-1185">Reference proteome</keyword>
<dbReference type="InterPro" id="IPR018114">
    <property type="entry name" value="TRYPSIN_HIS"/>
</dbReference>
<organism evidence="1 2">
    <name type="scientific">Acrobeloides nanus</name>
    <dbReference type="NCBI Taxonomy" id="290746"/>
    <lineage>
        <taxon>Eukaryota</taxon>
        <taxon>Metazoa</taxon>
        <taxon>Ecdysozoa</taxon>
        <taxon>Nematoda</taxon>
        <taxon>Chromadorea</taxon>
        <taxon>Rhabditida</taxon>
        <taxon>Tylenchina</taxon>
        <taxon>Cephalobomorpha</taxon>
        <taxon>Cephaloboidea</taxon>
        <taxon>Cephalobidae</taxon>
        <taxon>Acrobeloides</taxon>
    </lineage>
</organism>
<dbReference type="GO" id="GO:0006508">
    <property type="term" value="P:proteolysis"/>
    <property type="evidence" value="ECO:0007669"/>
    <property type="project" value="InterPro"/>
</dbReference>
<dbReference type="SUPFAM" id="SSF50494">
    <property type="entry name" value="Trypsin-like serine proteases"/>
    <property type="match status" value="1"/>
</dbReference>
<name>A0A914EHB5_9BILA</name>
<dbReference type="Proteomes" id="UP000887540">
    <property type="component" value="Unplaced"/>
</dbReference>
<dbReference type="AlphaFoldDB" id="A0A914EHB5"/>
<dbReference type="Gene3D" id="2.40.10.10">
    <property type="entry name" value="Trypsin-like serine proteases"/>
    <property type="match status" value="2"/>
</dbReference>
<dbReference type="PROSITE" id="PS00134">
    <property type="entry name" value="TRYPSIN_HIS"/>
    <property type="match status" value="1"/>
</dbReference>